<dbReference type="Gene3D" id="1.20.1720.10">
    <property type="entry name" value="Multidrug resistance protein D"/>
    <property type="match status" value="1"/>
</dbReference>
<evidence type="ECO:0000313" key="12">
    <source>
        <dbReference type="EMBL" id="RYC04627.1"/>
    </source>
</evidence>
<name>A0A4V1RN50_9HYPH</name>
<dbReference type="InterPro" id="IPR001958">
    <property type="entry name" value="Tet-R_TetA/multi-R_MdtG-like"/>
</dbReference>
<feature type="transmembrane region" description="Helical" evidence="10">
    <location>
        <begin position="135"/>
        <end position="159"/>
    </location>
</feature>
<comment type="caution">
    <text evidence="12">The sequence shown here is derived from an EMBL/GenBank/DDBJ whole genome shotgun (WGS) entry which is preliminary data.</text>
</comment>
<keyword evidence="10" id="KW-0997">Cell inner membrane</keyword>
<keyword evidence="9 10" id="KW-0472">Membrane</keyword>
<feature type="transmembrane region" description="Helical" evidence="10">
    <location>
        <begin position="280"/>
        <end position="301"/>
    </location>
</feature>
<evidence type="ECO:0000256" key="10">
    <source>
        <dbReference type="RuleBase" id="RU365088"/>
    </source>
</evidence>
<dbReference type="InterPro" id="IPR036259">
    <property type="entry name" value="MFS_trans_sf"/>
</dbReference>
<keyword evidence="13" id="KW-1185">Reference proteome</keyword>
<sequence>MAPQRMSERRTSLIGALLTTIGPVSMAIYTPAMPELVHAFGTSDAAIKLSLSLYFFGFAFAQLLAGPFSDAFGRRIATLSFLGIYLLGSLFAAFAPSVELLLAGRLVQGVGASVGITVSRAIVRDQFTGPEAARILNMIGIMLAIGPAAGPTLGGLALALSGWQAVFFLMVSFGVFSWLIVAFLMRETTTPDRVLIKPSRLLGAYATLVTDMRVLFAAFVLAGTVGALYAQATMLPFILIKRVGLSPAEFGVGMLMQTGSFFLGSVALRILSPRLGERRALLTGLTLAGTGGACIALSVIFVEPTFLSIMMPVAICAFGMAFIIPYITTAGLQPHPAIAGSAAALIGFVQMGSGFLGGAVGALIGDPLQAFGIVIPAMELVAILAYVGFLHGSRRMA</sequence>
<feature type="transmembrane region" description="Helical" evidence="10">
    <location>
        <begin position="250"/>
        <end position="268"/>
    </location>
</feature>
<proteinExistence type="inferred from homology"/>
<accession>A0A4V1RN50</accession>
<evidence type="ECO:0000256" key="1">
    <source>
        <dbReference type="ARBA" id="ARBA00003279"/>
    </source>
</evidence>
<evidence type="ECO:0000256" key="7">
    <source>
        <dbReference type="ARBA" id="ARBA00022692"/>
    </source>
</evidence>
<dbReference type="GO" id="GO:1990961">
    <property type="term" value="P:xenobiotic detoxification by transmembrane export across the plasma membrane"/>
    <property type="evidence" value="ECO:0007669"/>
    <property type="project" value="InterPro"/>
</dbReference>
<comment type="similarity">
    <text evidence="3 10">Belongs to the major facilitator superfamily. Bcr/CmlA family.</text>
</comment>
<dbReference type="EMBL" id="SDVB01000311">
    <property type="protein sequence ID" value="RYC04627.1"/>
    <property type="molecule type" value="Genomic_DNA"/>
</dbReference>
<dbReference type="GO" id="GO:0005886">
    <property type="term" value="C:plasma membrane"/>
    <property type="evidence" value="ECO:0007669"/>
    <property type="project" value="UniProtKB-SubCell"/>
</dbReference>
<dbReference type="AlphaFoldDB" id="A0A4V1RN50"/>
<keyword evidence="8 10" id="KW-1133">Transmembrane helix</keyword>
<evidence type="ECO:0000256" key="3">
    <source>
        <dbReference type="ARBA" id="ARBA00006236"/>
    </source>
</evidence>
<dbReference type="Pfam" id="PF07690">
    <property type="entry name" value="MFS_1"/>
    <property type="match status" value="1"/>
</dbReference>
<feature type="transmembrane region" description="Helical" evidence="10">
    <location>
        <begin position="165"/>
        <end position="184"/>
    </location>
</feature>
<feature type="transmembrane region" description="Helical" evidence="10">
    <location>
        <begin position="51"/>
        <end position="69"/>
    </location>
</feature>
<protein>
    <recommendedName>
        <fullName evidence="10">Bcr/CflA family efflux transporter</fullName>
    </recommendedName>
</protein>
<feature type="transmembrane region" description="Helical" evidence="10">
    <location>
        <begin position="370"/>
        <end position="390"/>
    </location>
</feature>
<feature type="transmembrane region" description="Helical" evidence="10">
    <location>
        <begin position="76"/>
        <end position="96"/>
    </location>
</feature>
<dbReference type="Proteomes" id="UP000291088">
    <property type="component" value="Unassembled WGS sequence"/>
</dbReference>
<dbReference type="PROSITE" id="PS50850">
    <property type="entry name" value="MFS"/>
    <property type="match status" value="1"/>
</dbReference>
<feature type="transmembrane region" description="Helical" evidence="10">
    <location>
        <begin position="339"/>
        <end position="364"/>
    </location>
</feature>
<dbReference type="OrthoDB" id="9800416at2"/>
<dbReference type="NCBIfam" id="TIGR00710">
    <property type="entry name" value="efflux_Bcr_CflA"/>
    <property type="match status" value="1"/>
</dbReference>
<comment type="function">
    <text evidence="1">Resistance to tetracycline by an active tetracycline efflux. This is an energy-dependent process that decreases the accumulation of the antibiotic in whole cells. This protein functions as a metal-tetracycline/H(+) antiporter.</text>
</comment>
<dbReference type="PRINTS" id="PR01035">
    <property type="entry name" value="TCRTETA"/>
</dbReference>
<evidence type="ECO:0000256" key="8">
    <source>
        <dbReference type="ARBA" id="ARBA00022989"/>
    </source>
</evidence>
<feature type="transmembrane region" description="Helical" evidence="10">
    <location>
        <begin position="205"/>
        <end position="230"/>
    </location>
</feature>
<reference evidence="12 13" key="1">
    <citation type="submission" date="2019-01" db="EMBL/GenBank/DDBJ databases">
        <authorList>
            <person name="Deng T."/>
        </authorList>
    </citation>
    <scope>NUCLEOTIDE SEQUENCE [LARGE SCALE GENOMIC DNA]</scope>
    <source>
        <strain evidence="12 13">F8825</strain>
    </source>
</reference>
<evidence type="ECO:0000256" key="4">
    <source>
        <dbReference type="ARBA" id="ARBA00007520"/>
    </source>
</evidence>
<gene>
    <name evidence="12" type="ORF">EUU22_20930</name>
</gene>
<comment type="similarity">
    <text evidence="4">Belongs to the major facilitator superfamily. TCR/Tet family.</text>
</comment>
<dbReference type="RefSeq" id="WP_129333924.1">
    <property type="nucleotide sequence ID" value="NZ_SDVB01000311.1"/>
</dbReference>
<dbReference type="SUPFAM" id="SSF103473">
    <property type="entry name" value="MFS general substrate transporter"/>
    <property type="match status" value="1"/>
</dbReference>
<evidence type="ECO:0000313" key="13">
    <source>
        <dbReference type="Proteomes" id="UP000291088"/>
    </source>
</evidence>
<keyword evidence="6" id="KW-1003">Cell membrane</keyword>
<dbReference type="GO" id="GO:0042910">
    <property type="term" value="F:xenobiotic transmembrane transporter activity"/>
    <property type="evidence" value="ECO:0007669"/>
    <property type="project" value="InterPro"/>
</dbReference>
<evidence type="ECO:0000256" key="5">
    <source>
        <dbReference type="ARBA" id="ARBA00022448"/>
    </source>
</evidence>
<comment type="subcellular location">
    <subcellularLocation>
        <location evidence="10">Cell inner membrane</location>
        <topology evidence="10">Multi-pass membrane protein</topology>
    </subcellularLocation>
    <subcellularLocation>
        <location evidence="2">Cell membrane</location>
        <topology evidence="2">Multi-pass membrane protein</topology>
    </subcellularLocation>
</comment>
<organism evidence="12 13">
    <name type="scientific">Ciceribacter ferrooxidans</name>
    <dbReference type="NCBI Taxonomy" id="2509717"/>
    <lineage>
        <taxon>Bacteria</taxon>
        <taxon>Pseudomonadati</taxon>
        <taxon>Pseudomonadota</taxon>
        <taxon>Alphaproteobacteria</taxon>
        <taxon>Hyphomicrobiales</taxon>
        <taxon>Rhizobiaceae</taxon>
        <taxon>Ciceribacter</taxon>
    </lineage>
</organism>
<evidence type="ECO:0000256" key="6">
    <source>
        <dbReference type="ARBA" id="ARBA00022475"/>
    </source>
</evidence>
<dbReference type="CDD" id="cd17320">
    <property type="entry name" value="MFS_MdfA_MDR_like"/>
    <property type="match status" value="1"/>
</dbReference>
<dbReference type="PROSITE" id="PS00216">
    <property type="entry name" value="SUGAR_TRANSPORT_1"/>
    <property type="match status" value="1"/>
</dbReference>
<feature type="transmembrane region" description="Helical" evidence="10">
    <location>
        <begin position="102"/>
        <end position="123"/>
    </location>
</feature>
<feature type="transmembrane region" description="Helical" evidence="10">
    <location>
        <begin position="307"/>
        <end position="327"/>
    </location>
</feature>
<feature type="domain" description="Major facilitator superfamily (MFS) profile" evidence="11">
    <location>
        <begin position="11"/>
        <end position="397"/>
    </location>
</feature>
<evidence type="ECO:0000256" key="2">
    <source>
        <dbReference type="ARBA" id="ARBA00004651"/>
    </source>
</evidence>
<dbReference type="PANTHER" id="PTHR23502">
    <property type="entry name" value="MAJOR FACILITATOR SUPERFAMILY"/>
    <property type="match status" value="1"/>
</dbReference>
<evidence type="ECO:0000256" key="9">
    <source>
        <dbReference type="ARBA" id="ARBA00023136"/>
    </source>
</evidence>
<keyword evidence="5 10" id="KW-0813">Transport</keyword>
<dbReference type="InterPro" id="IPR004812">
    <property type="entry name" value="Efflux_drug-R_Bcr/CmlA"/>
</dbReference>
<dbReference type="PANTHER" id="PTHR23502:SF132">
    <property type="entry name" value="POLYAMINE TRANSPORTER 2-RELATED"/>
    <property type="match status" value="1"/>
</dbReference>
<comment type="caution">
    <text evidence="10">Lacks conserved residue(s) required for the propagation of feature annotation.</text>
</comment>
<evidence type="ECO:0000259" key="11">
    <source>
        <dbReference type="PROSITE" id="PS50850"/>
    </source>
</evidence>
<keyword evidence="7 10" id="KW-0812">Transmembrane</keyword>
<dbReference type="InterPro" id="IPR011701">
    <property type="entry name" value="MFS"/>
</dbReference>
<dbReference type="InterPro" id="IPR005829">
    <property type="entry name" value="Sugar_transporter_CS"/>
</dbReference>
<dbReference type="InterPro" id="IPR020846">
    <property type="entry name" value="MFS_dom"/>
</dbReference>